<reference evidence="2 3" key="1">
    <citation type="journal article" date="2019" name="Int. J. Syst. Evol. Microbiol.">
        <title>The Global Catalogue of Microorganisms (GCM) 10K type strain sequencing project: providing services to taxonomists for standard genome sequencing and annotation.</title>
        <authorList>
            <consortium name="The Broad Institute Genomics Platform"/>
            <consortium name="The Broad Institute Genome Sequencing Center for Infectious Disease"/>
            <person name="Wu L."/>
            <person name="Ma J."/>
        </authorList>
    </citation>
    <scope>NUCLEOTIDE SEQUENCE [LARGE SCALE GENOMIC DNA]</scope>
    <source>
        <strain evidence="2 3">JCM 3146</strain>
    </source>
</reference>
<feature type="domain" description="HTH cro/C1-type" evidence="1">
    <location>
        <begin position="13"/>
        <end position="85"/>
    </location>
</feature>
<dbReference type="PANTHER" id="PTHR35010:SF2">
    <property type="entry name" value="BLL4672 PROTEIN"/>
    <property type="match status" value="1"/>
</dbReference>
<evidence type="ECO:0000313" key="2">
    <source>
        <dbReference type="EMBL" id="GAA0332021.1"/>
    </source>
</evidence>
<sequence>MTTTRRRTELAAFLRSRRERITPADVGIPAGLRRRTPGLRREEVAQLAGVGVTWYTWLEQGRPINVSVQVLDAIARTLRLDRPEREHLYHLADVPAMPGPPVHDRLEPEVQAVLDGLAPLPASVLSSRYDVLAWNTAYSAVWPAVLRADDTHPRNLLWRMFVTPHCCNQMLNRDTELPQMVAMFRAAFARHLGEPSWTGLVERLSAASPEFAEMWAAQDVAVPSTRVKHFKHAAVGEIRMSVVNFAVTATPETRLAVYTPVDEDTRERIQWLIDNPGAPAVDHVHRAPVVPE</sequence>
<dbReference type="PANTHER" id="PTHR35010">
    <property type="entry name" value="BLL4672 PROTEIN-RELATED"/>
    <property type="match status" value="1"/>
</dbReference>
<dbReference type="InterPro" id="IPR010982">
    <property type="entry name" value="Lambda_DNA-bd_dom_sf"/>
</dbReference>
<proteinExistence type="predicted"/>
<dbReference type="Gene3D" id="1.10.260.40">
    <property type="entry name" value="lambda repressor-like DNA-binding domains"/>
    <property type="match status" value="1"/>
</dbReference>
<name>A0ABN0WBR0_9ACTN</name>
<evidence type="ECO:0000259" key="1">
    <source>
        <dbReference type="SMART" id="SM00530"/>
    </source>
</evidence>
<dbReference type="Gene3D" id="3.30.450.180">
    <property type="match status" value="1"/>
</dbReference>
<evidence type="ECO:0000313" key="3">
    <source>
        <dbReference type="Proteomes" id="UP001501822"/>
    </source>
</evidence>
<protein>
    <submittedName>
        <fullName evidence="2">Helix-turn-helix transcriptional regulator</fullName>
    </submittedName>
</protein>
<dbReference type="SMART" id="SM00530">
    <property type="entry name" value="HTH_XRE"/>
    <property type="match status" value="1"/>
</dbReference>
<dbReference type="Pfam" id="PF17765">
    <property type="entry name" value="MLTR_LBD"/>
    <property type="match status" value="1"/>
</dbReference>
<dbReference type="InterPro" id="IPR041413">
    <property type="entry name" value="MLTR_LBD"/>
</dbReference>
<gene>
    <name evidence="2" type="ORF">GCM10010151_22330</name>
</gene>
<keyword evidence="3" id="KW-1185">Reference proteome</keyword>
<dbReference type="CDD" id="cd00093">
    <property type="entry name" value="HTH_XRE"/>
    <property type="match status" value="1"/>
</dbReference>
<dbReference type="SUPFAM" id="SSF47413">
    <property type="entry name" value="lambda repressor-like DNA-binding domains"/>
    <property type="match status" value="1"/>
</dbReference>
<organism evidence="2 3">
    <name type="scientific">Actinoallomurus spadix</name>
    <dbReference type="NCBI Taxonomy" id="79912"/>
    <lineage>
        <taxon>Bacteria</taxon>
        <taxon>Bacillati</taxon>
        <taxon>Actinomycetota</taxon>
        <taxon>Actinomycetes</taxon>
        <taxon>Streptosporangiales</taxon>
        <taxon>Thermomonosporaceae</taxon>
        <taxon>Actinoallomurus</taxon>
    </lineage>
</organism>
<dbReference type="Pfam" id="PF13560">
    <property type="entry name" value="HTH_31"/>
    <property type="match status" value="1"/>
</dbReference>
<dbReference type="EMBL" id="BAAABM010000016">
    <property type="protein sequence ID" value="GAA0332021.1"/>
    <property type="molecule type" value="Genomic_DNA"/>
</dbReference>
<dbReference type="RefSeq" id="WP_252808977.1">
    <property type="nucleotide sequence ID" value="NZ_BAAABM010000016.1"/>
</dbReference>
<comment type="caution">
    <text evidence="2">The sequence shown here is derived from an EMBL/GenBank/DDBJ whole genome shotgun (WGS) entry which is preliminary data.</text>
</comment>
<accession>A0ABN0WBR0</accession>
<dbReference type="Proteomes" id="UP001501822">
    <property type="component" value="Unassembled WGS sequence"/>
</dbReference>
<dbReference type="InterPro" id="IPR001387">
    <property type="entry name" value="Cro/C1-type_HTH"/>
</dbReference>